<evidence type="ECO:0000313" key="1">
    <source>
        <dbReference type="EMBL" id="KAF0760059.1"/>
    </source>
</evidence>
<organism evidence="1 2">
    <name type="scientific">Aphis craccivora</name>
    <name type="common">Cowpea aphid</name>
    <dbReference type="NCBI Taxonomy" id="307492"/>
    <lineage>
        <taxon>Eukaryota</taxon>
        <taxon>Metazoa</taxon>
        <taxon>Ecdysozoa</taxon>
        <taxon>Arthropoda</taxon>
        <taxon>Hexapoda</taxon>
        <taxon>Insecta</taxon>
        <taxon>Pterygota</taxon>
        <taxon>Neoptera</taxon>
        <taxon>Paraneoptera</taxon>
        <taxon>Hemiptera</taxon>
        <taxon>Sternorrhyncha</taxon>
        <taxon>Aphidomorpha</taxon>
        <taxon>Aphidoidea</taxon>
        <taxon>Aphididae</taxon>
        <taxon>Aphidini</taxon>
        <taxon>Aphis</taxon>
        <taxon>Aphis</taxon>
    </lineage>
</organism>
<keyword evidence="2" id="KW-1185">Reference proteome</keyword>
<reference evidence="1 2" key="1">
    <citation type="submission" date="2019-08" db="EMBL/GenBank/DDBJ databases">
        <title>Whole genome of Aphis craccivora.</title>
        <authorList>
            <person name="Voronova N.V."/>
            <person name="Shulinski R.S."/>
            <person name="Bandarenka Y.V."/>
            <person name="Zhorov D.G."/>
            <person name="Warner D."/>
        </authorList>
    </citation>
    <scope>NUCLEOTIDE SEQUENCE [LARGE SCALE GENOMIC DNA]</scope>
    <source>
        <strain evidence="1">180601</strain>
        <tissue evidence="1">Whole Body</tissue>
    </source>
</reference>
<name>A0A6G0YQQ4_APHCR</name>
<sequence length="59" mass="6885">MNIVPRLIEFVTNSRTHDFPVDKYDVTYMSWTFVLGILRGANIDKLRMSVGILTLEKIR</sequence>
<evidence type="ECO:0000313" key="2">
    <source>
        <dbReference type="Proteomes" id="UP000478052"/>
    </source>
</evidence>
<protein>
    <submittedName>
        <fullName evidence="1">Uncharacterized protein</fullName>
    </submittedName>
</protein>
<gene>
    <name evidence="1" type="ORF">FWK35_00009986</name>
</gene>
<accession>A0A6G0YQQ4</accession>
<comment type="caution">
    <text evidence="1">The sequence shown here is derived from an EMBL/GenBank/DDBJ whole genome shotgun (WGS) entry which is preliminary data.</text>
</comment>
<dbReference type="EMBL" id="VUJU01002800">
    <property type="protein sequence ID" value="KAF0760059.1"/>
    <property type="molecule type" value="Genomic_DNA"/>
</dbReference>
<dbReference type="Proteomes" id="UP000478052">
    <property type="component" value="Unassembled WGS sequence"/>
</dbReference>
<dbReference type="AlphaFoldDB" id="A0A6G0YQQ4"/>
<proteinExistence type="predicted"/>